<dbReference type="CDD" id="cd03035">
    <property type="entry name" value="ArsC_Yffb"/>
    <property type="match status" value="1"/>
</dbReference>
<comment type="similarity">
    <text evidence="1 2">Belongs to the ArsC family.</text>
</comment>
<dbReference type="PANTHER" id="PTHR30041:SF8">
    <property type="entry name" value="PROTEIN YFFB"/>
    <property type="match status" value="1"/>
</dbReference>
<comment type="caution">
    <text evidence="3">The sequence shown here is derived from an EMBL/GenBank/DDBJ whole genome shotgun (WGS) entry which is preliminary data.</text>
</comment>
<dbReference type="Proteomes" id="UP001219862">
    <property type="component" value="Unassembled WGS sequence"/>
</dbReference>
<name>A0ABT5KNJ8_9BURK</name>
<dbReference type="EMBL" id="JAQQXS010000003">
    <property type="protein sequence ID" value="MDC8784489.1"/>
    <property type="molecule type" value="Genomic_DNA"/>
</dbReference>
<dbReference type="SUPFAM" id="SSF52833">
    <property type="entry name" value="Thioredoxin-like"/>
    <property type="match status" value="1"/>
</dbReference>
<dbReference type="Pfam" id="PF03960">
    <property type="entry name" value="ArsC"/>
    <property type="match status" value="1"/>
</dbReference>
<organism evidence="3 4">
    <name type="scientific">Roseateles koreensis</name>
    <dbReference type="NCBI Taxonomy" id="2987526"/>
    <lineage>
        <taxon>Bacteria</taxon>
        <taxon>Pseudomonadati</taxon>
        <taxon>Pseudomonadota</taxon>
        <taxon>Betaproteobacteria</taxon>
        <taxon>Burkholderiales</taxon>
        <taxon>Sphaerotilaceae</taxon>
        <taxon>Roseateles</taxon>
    </lineage>
</organism>
<dbReference type="NCBIfam" id="TIGR01617">
    <property type="entry name" value="arsC_related"/>
    <property type="match status" value="1"/>
</dbReference>
<evidence type="ECO:0000256" key="1">
    <source>
        <dbReference type="ARBA" id="ARBA00007198"/>
    </source>
</evidence>
<dbReference type="Gene3D" id="3.40.30.10">
    <property type="entry name" value="Glutaredoxin"/>
    <property type="match status" value="1"/>
</dbReference>
<reference evidence="3 4" key="1">
    <citation type="submission" date="2022-10" db="EMBL/GenBank/DDBJ databases">
        <title>paucibacter sp. hw8 Genome sequencing.</title>
        <authorList>
            <person name="Park S."/>
        </authorList>
    </citation>
    <scope>NUCLEOTIDE SEQUENCE [LARGE SCALE GENOMIC DNA]</scope>
    <source>
        <strain evidence="4">hw8</strain>
    </source>
</reference>
<accession>A0ABT5KNJ8</accession>
<protein>
    <submittedName>
        <fullName evidence="3">Arsenate reductase</fullName>
    </submittedName>
</protein>
<keyword evidence="4" id="KW-1185">Reference proteome</keyword>
<sequence>MKMIVYGIPNCDTVKRARTWLTEHGQAFDFHDFKKAGVPPAEASSWLAEFGWEKVVNRSGTTWRKLDDAARAGVVDSPSAAALMQAQPSVIKRPIVRWVDGSLTLGFSADAFSEKLQA</sequence>
<dbReference type="InterPro" id="IPR006504">
    <property type="entry name" value="Tscrpt_reg_Spx/MgsR"/>
</dbReference>
<dbReference type="InterPro" id="IPR036249">
    <property type="entry name" value="Thioredoxin-like_sf"/>
</dbReference>
<dbReference type="PROSITE" id="PS51353">
    <property type="entry name" value="ARSC"/>
    <property type="match status" value="1"/>
</dbReference>
<evidence type="ECO:0000313" key="4">
    <source>
        <dbReference type="Proteomes" id="UP001219862"/>
    </source>
</evidence>
<dbReference type="InterPro" id="IPR006660">
    <property type="entry name" value="Arsenate_reductase-like"/>
</dbReference>
<gene>
    <name evidence="3" type="ORF">PRZ01_04710</name>
</gene>
<evidence type="ECO:0000256" key="2">
    <source>
        <dbReference type="PROSITE-ProRule" id="PRU01282"/>
    </source>
</evidence>
<dbReference type="PANTHER" id="PTHR30041">
    <property type="entry name" value="ARSENATE REDUCTASE"/>
    <property type="match status" value="1"/>
</dbReference>
<evidence type="ECO:0000313" key="3">
    <source>
        <dbReference type="EMBL" id="MDC8784489.1"/>
    </source>
</evidence>
<proteinExistence type="inferred from homology"/>